<protein>
    <submittedName>
        <fullName evidence="1">Uncharacterized protein</fullName>
    </submittedName>
</protein>
<keyword evidence="2" id="KW-1185">Reference proteome</keyword>
<name>A0AAN9Q6F1_CANGL</name>
<dbReference type="Proteomes" id="UP001367508">
    <property type="component" value="Unassembled WGS sequence"/>
</dbReference>
<gene>
    <name evidence="1" type="ORF">VNO77_27368</name>
</gene>
<reference evidence="1 2" key="1">
    <citation type="submission" date="2024-01" db="EMBL/GenBank/DDBJ databases">
        <title>The genomes of 5 underutilized Papilionoideae crops provide insights into root nodulation and disease resistanc.</title>
        <authorList>
            <person name="Jiang F."/>
        </authorList>
    </citation>
    <scope>NUCLEOTIDE SEQUENCE [LARGE SCALE GENOMIC DNA]</scope>
    <source>
        <strain evidence="1">LVBAO_FW01</strain>
        <tissue evidence="1">Leaves</tissue>
    </source>
</reference>
<evidence type="ECO:0000313" key="2">
    <source>
        <dbReference type="Proteomes" id="UP001367508"/>
    </source>
</evidence>
<accession>A0AAN9Q6F1</accession>
<dbReference type="EMBL" id="JAYMYQ010000006">
    <property type="protein sequence ID" value="KAK7323871.1"/>
    <property type="molecule type" value="Genomic_DNA"/>
</dbReference>
<organism evidence="1 2">
    <name type="scientific">Canavalia gladiata</name>
    <name type="common">Sword bean</name>
    <name type="synonym">Dolichos gladiatus</name>
    <dbReference type="NCBI Taxonomy" id="3824"/>
    <lineage>
        <taxon>Eukaryota</taxon>
        <taxon>Viridiplantae</taxon>
        <taxon>Streptophyta</taxon>
        <taxon>Embryophyta</taxon>
        <taxon>Tracheophyta</taxon>
        <taxon>Spermatophyta</taxon>
        <taxon>Magnoliopsida</taxon>
        <taxon>eudicotyledons</taxon>
        <taxon>Gunneridae</taxon>
        <taxon>Pentapetalae</taxon>
        <taxon>rosids</taxon>
        <taxon>fabids</taxon>
        <taxon>Fabales</taxon>
        <taxon>Fabaceae</taxon>
        <taxon>Papilionoideae</taxon>
        <taxon>50 kb inversion clade</taxon>
        <taxon>NPAAA clade</taxon>
        <taxon>indigoferoid/millettioid clade</taxon>
        <taxon>Phaseoleae</taxon>
        <taxon>Canavalia</taxon>
    </lineage>
</organism>
<sequence>MEKWNFQIAMIDMMKVYSFLHPPRLLIPRFLCCMLSPASIESIRNHKLLASRKKHICSLGILYHEFVKKKGVTWCELEAPPLKARLSLSFTILFHRIWCSFIESMMEPSIVAIYFSYGYAQNEAYPPLGSPSLIMHSFYDLNGTCCTVFPTTNVQLCNMELILRAVETDSLAFSVMWKPFIHP</sequence>
<dbReference type="AlphaFoldDB" id="A0AAN9Q6F1"/>
<comment type="caution">
    <text evidence="1">The sequence shown here is derived from an EMBL/GenBank/DDBJ whole genome shotgun (WGS) entry which is preliminary data.</text>
</comment>
<evidence type="ECO:0000313" key="1">
    <source>
        <dbReference type="EMBL" id="KAK7323871.1"/>
    </source>
</evidence>
<proteinExistence type="predicted"/>